<comment type="caution">
    <text evidence="2">The sequence shown here is derived from an EMBL/GenBank/DDBJ whole genome shotgun (WGS) entry which is preliminary data.</text>
</comment>
<reference evidence="2 3" key="1">
    <citation type="submission" date="2019-05" db="EMBL/GenBank/DDBJ databases">
        <title>Another draft genome of Portunus trituberculatus and its Hox gene families provides insights of decapod evolution.</title>
        <authorList>
            <person name="Jeong J.-H."/>
            <person name="Song I."/>
            <person name="Kim S."/>
            <person name="Choi T."/>
            <person name="Kim D."/>
            <person name="Ryu S."/>
            <person name="Kim W."/>
        </authorList>
    </citation>
    <scope>NUCLEOTIDE SEQUENCE [LARGE SCALE GENOMIC DNA]</scope>
    <source>
        <tissue evidence="2">Muscle</tissue>
    </source>
</reference>
<feature type="region of interest" description="Disordered" evidence="1">
    <location>
        <begin position="77"/>
        <end position="105"/>
    </location>
</feature>
<name>A0A5B7FDE8_PORTR</name>
<sequence>MLHTLQCIYNILCFKPFLSDISRAELVEWTKQRPTRFVSARSPIHHPVWYSLTPVHVYPLSDVRNYCPRYAPRGLQGRAASTHDHESRPNMNLTSPLGGQRTNTR</sequence>
<dbReference type="EMBL" id="VSRR010005896">
    <property type="protein sequence ID" value="MPC43577.1"/>
    <property type="molecule type" value="Genomic_DNA"/>
</dbReference>
<dbReference type="Proteomes" id="UP000324222">
    <property type="component" value="Unassembled WGS sequence"/>
</dbReference>
<accession>A0A5B7FDE8</accession>
<evidence type="ECO:0000313" key="3">
    <source>
        <dbReference type="Proteomes" id="UP000324222"/>
    </source>
</evidence>
<protein>
    <submittedName>
        <fullName evidence="2">Uncharacterized protein</fullName>
    </submittedName>
</protein>
<evidence type="ECO:0000256" key="1">
    <source>
        <dbReference type="SAM" id="MobiDB-lite"/>
    </source>
</evidence>
<dbReference type="AlphaFoldDB" id="A0A5B7FDE8"/>
<proteinExistence type="predicted"/>
<keyword evidence="3" id="KW-1185">Reference proteome</keyword>
<feature type="compositionally biased region" description="Polar residues" evidence="1">
    <location>
        <begin position="89"/>
        <end position="105"/>
    </location>
</feature>
<gene>
    <name evidence="2" type="ORF">E2C01_037227</name>
</gene>
<evidence type="ECO:0000313" key="2">
    <source>
        <dbReference type="EMBL" id="MPC43577.1"/>
    </source>
</evidence>
<organism evidence="2 3">
    <name type="scientific">Portunus trituberculatus</name>
    <name type="common">Swimming crab</name>
    <name type="synonym">Neptunus trituberculatus</name>
    <dbReference type="NCBI Taxonomy" id="210409"/>
    <lineage>
        <taxon>Eukaryota</taxon>
        <taxon>Metazoa</taxon>
        <taxon>Ecdysozoa</taxon>
        <taxon>Arthropoda</taxon>
        <taxon>Crustacea</taxon>
        <taxon>Multicrustacea</taxon>
        <taxon>Malacostraca</taxon>
        <taxon>Eumalacostraca</taxon>
        <taxon>Eucarida</taxon>
        <taxon>Decapoda</taxon>
        <taxon>Pleocyemata</taxon>
        <taxon>Brachyura</taxon>
        <taxon>Eubrachyura</taxon>
        <taxon>Portunoidea</taxon>
        <taxon>Portunidae</taxon>
        <taxon>Portuninae</taxon>
        <taxon>Portunus</taxon>
    </lineage>
</organism>